<keyword evidence="4" id="KW-1185">Reference proteome</keyword>
<dbReference type="PANTHER" id="PTHR43048:SF5">
    <property type="entry name" value="BLR5325 PROTEIN"/>
    <property type="match status" value="1"/>
</dbReference>
<keyword evidence="1" id="KW-0479">Metal-binding</keyword>
<dbReference type="EMBL" id="JACDXX010000014">
    <property type="protein sequence ID" value="MCB5411300.1"/>
    <property type="molecule type" value="Genomic_DNA"/>
</dbReference>
<comment type="caution">
    <text evidence="3">The sequence shown here is derived from an EMBL/GenBank/DDBJ whole genome shotgun (WGS) entry which is preliminary data.</text>
</comment>
<evidence type="ECO:0000259" key="2">
    <source>
        <dbReference type="PROSITE" id="PS51819"/>
    </source>
</evidence>
<protein>
    <submittedName>
        <fullName evidence="3">VOC family protein</fullName>
    </submittedName>
</protein>
<proteinExistence type="predicted"/>
<reference evidence="3 4" key="1">
    <citation type="submission" date="2020-07" db="EMBL/GenBank/DDBJ databases">
        <title>Pseudogemmobacter sp. nov., isolated from poultry manure in Taiwan.</title>
        <authorList>
            <person name="Lin S.-Y."/>
            <person name="Tang Y.-S."/>
            <person name="Young C.-C."/>
        </authorList>
    </citation>
    <scope>NUCLEOTIDE SEQUENCE [LARGE SCALE GENOMIC DNA]</scope>
    <source>
        <strain evidence="3 4">CC-YST710</strain>
    </source>
</reference>
<dbReference type="Pfam" id="PF00903">
    <property type="entry name" value="Glyoxalase"/>
    <property type="match status" value="1"/>
</dbReference>
<dbReference type="InterPro" id="IPR004360">
    <property type="entry name" value="Glyas_Fos-R_dOase_dom"/>
</dbReference>
<dbReference type="PANTHER" id="PTHR43048">
    <property type="entry name" value="METHYLMALONYL-COA EPIMERASE"/>
    <property type="match status" value="1"/>
</dbReference>
<sequence length="149" mass="16794">MTVTVNHTGITVKDLDRAEAMFRDLFGFETFSRAPRDPAVISAVIGVPGTEVEIVYMRNGTTSIELLCYSKPDDRKDYRMRPVDLGSLHMAMNVSDMDDMLNKVRAWPMDQVGEIIVIDQGPNTGSRIVYFRTPEEGLIIELIEKKQLA</sequence>
<accession>A0ABS8CQ28</accession>
<evidence type="ECO:0000313" key="4">
    <source>
        <dbReference type="Proteomes" id="UP001198571"/>
    </source>
</evidence>
<name>A0ABS8CQ28_9RHOB</name>
<dbReference type="PROSITE" id="PS51819">
    <property type="entry name" value="VOC"/>
    <property type="match status" value="1"/>
</dbReference>
<dbReference type="InterPro" id="IPR037523">
    <property type="entry name" value="VOC_core"/>
</dbReference>
<gene>
    <name evidence="3" type="ORF">H0485_15005</name>
</gene>
<dbReference type="RefSeq" id="WP_226936771.1">
    <property type="nucleotide sequence ID" value="NZ_JACDXX010000014.1"/>
</dbReference>
<dbReference type="InterPro" id="IPR029068">
    <property type="entry name" value="Glyas_Bleomycin-R_OHBP_Dase"/>
</dbReference>
<dbReference type="SUPFAM" id="SSF54593">
    <property type="entry name" value="Glyoxalase/Bleomycin resistance protein/Dihydroxybiphenyl dioxygenase"/>
    <property type="match status" value="1"/>
</dbReference>
<evidence type="ECO:0000256" key="1">
    <source>
        <dbReference type="ARBA" id="ARBA00022723"/>
    </source>
</evidence>
<dbReference type="InterPro" id="IPR051785">
    <property type="entry name" value="MMCE/EMCE_epimerase"/>
</dbReference>
<feature type="domain" description="VOC" evidence="2">
    <location>
        <begin position="4"/>
        <end position="145"/>
    </location>
</feature>
<dbReference type="Gene3D" id="3.10.180.10">
    <property type="entry name" value="2,3-Dihydroxybiphenyl 1,2-Dioxygenase, domain 1"/>
    <property type="match status" value="1"/>
</dbReference>
<dbReference type="Proteomes" id="UP001198571">
    <property type="component" value="Unassembled WGS sequence"/>
</dbReference>
<organism evidence="3 4">
    <name type="scientific">Pseudogemmobacter faecipullorum</name>
    <dbReference type="NCBI Taxonomy" id="2755041"/>
    <lineage>
        <taxon>Bacteria</taxon>
        <taxon>Pseudomonadati</taxon>
        <taxon>Pseudomonadota</taxon>
        <taxon>Alphaproteobacteria</taxon>
        <taxon>Rhodobacterales</taxon>
        <taxon>Paracoccaceae</taxon>
        <taxon>Pseudogemmobacter</taxon>
    </lineage>
</organism>
<evidence type="ECO:0000313" key="3">
    <source>
        <dbReference type="EMBL" id="MCB5411300.1"/>
    </source>
</evidence>